<dbReference type="SUPFAM" id="SSF49265">
    <property type="entry name" value="Fibronectin type III"/>
    <property type="match status" value="1"/>
</dbReference>
<dbReference type="Gene3D" id="2.60.40.1080">
    <property type="match status" value="3"/>
</dbReference>
<dbReference type="InterPro" id="IPR013783">
    <property type="entry name" value="Ig-like_fold"/>
</dbReference>
<dbReference type="PANTHER" id="PTHR43405">
    <property type="entry name" value="GLYCOSYL HYDROLASE DIGH"/>
    <property type="match status" value="1"/>
</dbReference>
<dbReference type="Gene3D" id="2.60.120.430">
    <property type="entry name" value="Galactose-binding lectin"/>
    <property type="match status" value="1"/>
</dbReference>
<keyword evidence="4" id="KW-1185">Reference proteome</keyword>
<dbReference type="SMART" id="SM00635">
    <property type="entry name" value="BID_2"/>
    <property type="match status" value="3"/>
</dbReference>
<name>A0ABN3Z4P1_THEM3</name>
<dbReference type="Proteomes" id="UP000002064">
    <property type="component" value="Chromosome"/>
</dbReference>
<dbReference type="Gene3D" id="3.20.20.80">
    <property type="entry name" value="Glycosidases"/>
    <property type="match status" value="1"/>
</dbReference>
<organism evidence="3 4">
    <name type="scientific">Thermoanaerobacter mathranii subsp. mathranii (strain DSM 11426 / CCUG 53645 / CIP 108742 / A3)</name>
    <dbReference type="NCBI Taxonomy" id="583358"/>
    <lineage>
        <taxon>Bacteria</taxon>
        <taxon>Bacillati</taxon>
        <taxon>Bacillota</taxon>
        <taxon>Clostridia</taxon>
        <taxon>Thermoanaerobacterales</taxon>
        <taxon>Thermoanaerobacteraceae</taxon>
        <taxon>Thermoanaerobacter</taxon>
    </lineage>
</organism>
<dbReference type="Gene3D" id="2.60.40.10">
    <property type="entry name" value="Immunoglobulins"/>
    <property type="match status" value="1"/>
</dbReference>
<evidence type="ECO:0000313" key="4">
    <source>
        <dbReference type="Proteomes" id="UP000002064"/>
    </source>
</evidence>
<dbReference type="RefSeq" id="WP_013149702.1">
    <property type="nucleotide sequence ID" value="NC_014209.1"/>
</dbReference>
<dbReference type="PANTHER" id="PTHR43405:SF1">
    <property type="entry name" value="GLYCOSYL HYDROLASE DIGH"/>
    <property type="match status" value="1"/>
</dbReference>
<sequence length="1252" mass="141769">MLRRSFAIFLVFMFVFTMSPGVSLKVFSQDSSLSLPIVNCALIEIVPNPVRLLPGEEKQFSIKAYNEKGEEVAVPLKQVIWRAERDIGTISNDGVLMVPQVVEGLKYGYVEAEYNGMVAKGLVIVGNKIAEVIEDFENIELNGKVILSTGTITQAGSLPATATVQLAKRPEPVLYGEHSAKFMYDMRGTTGTTATYLSLRDISTGSLDRPIPGVPKKIGVWVYGNQNNHWLRARLKNSDGKMFPVDLTATANFNWTGWKYVTANIPSDQKGPFKFMDLYIVETKDTNKDSGFVYYDRLSVFYTDTDVFGVDIIGLTPMQVGETKQAKVAITLKNSTSPEIVNNGITYLSSNPNVASIDNEGNVIALRPGKTTIVALYGNTEAAFFELLITENEPIVDILEIYGPEKIEAGMTGNLQVFAKFNGYDNKIEVTKEVNFISQNPKIATVSKEGIIQALSEGETTIIAKYKNKEALYSLKVTKPTPVLSKIELTGLKSMTVQSELQAKVIGVYTVFGKEYERIEIKEGVTFKSSRPEVAEINQQGLVKAKSVGVTVITANYLNKTASYVLVVNKEPITPKREFRAAWIATVDNIDWPKKGVYDPEQQKQDFIEILDKLKDIGMNAIIVQIRPTADSFYPSKYFPWSHWLTGIQGKDPGYDPLAFMIEGAHKRNLEFHAWINPYRVSMGDDLNALVDNHPAKQHPEWVVSYGGKLWFNPGNPEVKEYIINSIIEVVKNYDIDAIHFDDYFYPYPVTGVDFPDEELYQKYGVGFESKEAWRRNNVDTLISELSQKIKATKPYVKFGISPFGIWRNKSTDPNGSETNGFQSYDSLYADTRKWVQNEWIDYIVPQIYWYFNYSPAAYEKLVDWWRQQTAGKNVHLYIGHAAYRVGADDVNWLDPDQLPNQVLYNRNFENVYGSVFFATNNLLKNPLGVTDRLKELFKYPALVPLMEWLTADLPSQPIKVKINAKEAGIELKWEDMTPENTGYYVIYRVEGEEVPSINDAKNILALVRKSNGFQQTYLDLNVLPDKTYSYAITGVNRINEEGVPIYITVKEASQGKVIVVGNTTTYLLEKNKLEEEINDKHKKELKFDLTDIGITSQKELEIPLEVLRLLEKGNKRIIIKSDEITLEFNSKTVVAPKNIFKLIEEEGSLTIAINNKGKIEVDSFNSLTNAYEVILKARDKVLKIKEPLFKISFNLPDKNDFKKVGVYFWEEKNGRWKYIGGKVDRKINTITVEAKQMTIYTVFEHEKNFIP</sequence>
<dbReference type="InterPro" id="IPR052177">
    <property type="entry name" value="Divisome_Glycosyl_Hydrolase"/>
</dbReference>
<gene>
    <name evidence="3" type="ordered locus">Tmath_0281</name>
</gene>
<accession>A0ABN3Z4P1</accession>
<dbReference type="InterPro" id="IPR003343">
    <property type="entry name" value="Big_2"/>
</dbReference>
<dbReference type="EMBL" id="CP002032">
    <property type="protein sequence ID" value="ADH60063.1"/>
    <property type="molecule type" value="Genomic_DNA"/>
</dbReference>
<feature type="domain" description="BIG2" evidence="2">
    <location>
        <begin position="483"/>
        <end position="567"/>
    </location>
</feature>
<keyword evidence="1" id="KW-0732">Signal</keyword>
<dbReference type="Pfam" id="PF02368">
    <property type="entry name" value="Big_2"/>
    <property type="match status" value="2"/>
</dbReference>
<dbReference type="Pfam" id="PF02638">
    <property type="entry name" value="GHL10"/>
    <property type="match status" value="1"/>
</dbReference>
<dbReference type="InterPro" id="IPR008964">
    <property type="entry name" value="Invasin/intimin_cell_adhesion"/>
</dbReference>
<feature type="domain" description="BIG2" evidence="2">
    <location>
        <begin position="306"/>
        <end position="386"/>
    </location>
</feature>
<dbReference type="InterPro" id="IPR036116">
    <property type="entry name" value="FN3_sf"/>
</dbReference>
<dbReference type="SUPFAM" id="SSF49373">
    <property type="entry name" value="Invasin/intimin cell-adhesion fragments"/>
    <property type="match status" value="3"/>
</dbReference>
<dbReference type="SUPFAM" id="SSF51445">
    <property type="entry name" value="(Trans)glycosidases"/>
    <property type="match status" value="1"/>
</dbReference>
<reference evidence="3 4" key="1">
    <citation type="submission" date="2010-05" db="EMBL/GenBank/DDBJ databases">
        <title>Complete sequence of Thermoanaerobacter mathranii subsp. mathranii mathranii str. A3.</title>
        <authorList>
            <consortium name="US DOE Joint Genome Institute"/>
            <person name="Lucas S."/>
            <person name="Copeland A."/>
            <person name="Lapidus A."/>
            <person name="Cheng J.-F."/>
            <person name="Bruce D."/>
            <person name="Goodwin L."/>
            <person name="Pitluck S."/>
            <person name="Held B."/>
            <person name="Detter J.C."/>
            <person name="Han C."/>
            <person name="Tapia R."/>
            <person name="Land M."/>
            <person name="Hauser L."/>
            <person name="Kyrpides N."/>
            <person name="Mikhailova N."/>
            <person name="Zhou J."/>
            <person name="Hemme C."/>
            <person name="Woyke T."/>
        </authorList>
    </citation>
    <scope>NUCLEOTIDE SEQUENCE [LARGE SCALE GENOMIC DNA]</scope>
    <source>
        <strain evidence="3 4">A3</strain>
    </source>
</reference>
<evidence type="ECO:0000259" key="2">
    <source>
        <dbReference type="SMART" id="SM00635"/>
    </source>
</evidence>
<evidence type="ECO:0000256" key="1">
    <source>
        <dbReference type="ARBA" id="ARBA00022729"/>
    </source>
</evidence>
<proteinExistence type="predicted"/>
<dbReference type="InterPro" id="IPR003790">
    <property type="entry name" value="GHL10"/>
</dbReference>
<feature type="domain" description="BIG2" evidence="2">
    <location>
        <begin position="395"/>
        <end position="476"/>
    </location>
</feature>
<evidence type="ECO:0000313" key="3">
    <source>
        <dbReference type="EMBL" id="ADH60063.1"/>
    </source>
</evidence>
<dbReference type="InterPro" id="IPR017853">
    <property type="entry name" value="GH"/>
</dbReference>
<protein>
    <recommendedName>
        <fullName evidence="2">BIG2 domain-containing protein</fullName>
    </recommendedName>
</protein>